<evidence type="ECO:0000256" key="6">
    <source>
        <dbReference type="ARBA" id="ARBA00023136"/>
    </source>
</evidence>
<accession>A0A8J9ZQP8</accession>
<dbReference type="GO" id="GO:0044549">
    <property type="term" value="F:GTP cyclohydrolase binding"/>
    <property type="evidence" value="ECO:0007669"/>
    <property type="project" value="TreeGrafter"/>
</dbReference>
<gene>
    <name evidence="10" type="primary">GCHFR</name>
    <name evidence="10" type="ORF">BLAG_LOCUS17103</name>
</gene>
<dbReference type="OrthoDB" id="64291at2759"/>
<evidence type="ECO:0000256" key="3">
    <source>
        <dbReference type="ARBA" id="ARBA00007605"/>
    </source>
</evidence>
<protein>
    <recommendedName>
        <fullName evidence="4">GTP cyclohydrolase 1 feedback regulatory protein</fullName>
    </recommendedName>
    <alternativeName>
        <fullName evidence="8">GTP cyclohydrolase I feedback regulatory protein</fullName>
    </alternativeName>
</protein>
<comment type="similarity">
    <text evidence="3">Belongs to the GFRP family.</text>
</comment>
<dbReference type="AlphaFoldDB" id="A0A8J9ZQP8"/>
<keyword evidence="6" id="KW-0472">Membrane</keyword>
<dbReference type="GO" id="GO:0031965">
    <property type="term" value="C:nuclear membrane"/>
    <property type="evidence" value="ECO:0007669"/>
    <property type="project" value="UniProtKB-SubCell"/>
</dbReference>
<dbReference type="SUPFAM" id="SSF69761">
    <property type="entry name" value="GTP cyclohydrolase I feedback regulatory protein, GFRP"/>
    <property type="match status" value="1"/>
</dbReference>
<dbReference type="InterPro" id="IPR036717">
    <property type="entry name" value="GFRP_sf"/>
</dbReference>
<evidence type="ECO:0000256" key="9">
    <source>
        <dbReference type="SAM" id="MobiDB-lite"/>
    </source>
</evidence>
<evidence type="ECO:0000256" key="2">
    <source>
        <dbReference type="ARBA" id="ARBA00004514"/>
    </source>
</evidence>
<dbReference type="Gene3D" id="3.30.1410.10">
    <property type="entry name" value="GTP cyclohydrolase I feedback regulatory protein GFRP"/>
    <property type="match status" value="1"/>
</dbReference>
<keyword evidence="11" id="KW-1185">Reference proteome</keyword>
<dbReference type="OMA" id="PNLMHYL"/>
<evidence type="ECO:0000313" key="10">
    <source>
        <dbReference type="EMBL" id="CAH1261782.1"/>
    </source>
</evidence>
<dbReference type="PANTHER" id="PTHR16852:SF2">
    <property type="entry name" value="GTP CYCLOHYDROLASE 1 FEEDBACK REGULATORY PROTEIN"/>
    <property type="match status" value="1"/>
</dbReference>
<comment type="subcellular location">
    <subcellularLocation>
        <location evidence="2">Cytoplasm</location>
        <location evidence="2">Cytosol</location>
    </subcellularLocation>
    <subcellularLocation>
        <location evidence="1">Nucleus membrane</location>
    </subcellularLocation>
</comment>
<dbReference type="FunFam" id="3.30.1410.10:FF:000001">
    <property type="entry name" value="GTP cyclohydrolase 1 feedback regulatory protein"/>
    <property type="match status" value="1"/>
</dbReference>
<dbReference type="PANTHER" id="PTHR16852">
    <property type="entry name" value="GTP CYCLOHYDROLASE 1 FEEDBACK REGULATORY PROTEIN"/>
    <property type="match status" value="1"/>
</dbReference>
<evidence type="ECO:0000256" key="8">
    <source>
        <dbReference type="ARBA" id="ARBA00032599"/>
    </source>
</evidence>
<organism evidence="10 11">
    <name type="scientific">Branchiostoma lanceolatum</name>
    <name type="common">Common lancelet</name>
    <name type="synonym">Amphioxus lanceolatum</name>
    <dbReference type="NCBI Taxonomy" id="7740"/>
    <lineage>
        <taxon>Eukaryota</taxon>
        <taxon>Metazoa</taxon>
        <taxon>Chordata</taxon>
        <taxon>Cephalochordata</taxon>
        <taxon>Leptocardii</taxon>
        <taxon>Amphioxiformes</taxon>
        <taxon>Branchiostomatidae</taxon>
        <taxon>Branchiostoma</taxon>
    </lineage>
</organism>
<keyword evidence="5" id="KW-0963">Cytoplasm</keyword>
<dbReference type="Proteomes" id="UP000838412">
    <property type="component" value="Chromosome 4"/>
</dbReference>
<dbReference type="InterPro" id="IPR009112">
    <property type="entry name" value="GTP_CycHdrlase_I_reg"/>
</dbReference>
<proteinExistence type="inferred from homology"/>
<evidence type="ECO:0000256" key="4">
    <source>
        <dbReference type="ARBA" id="ARBA00020099"/>
    </source>
</evidence>
<keyword evidence="7" id="KW-0539">Nucleus</keyword>
<evidence type="ECO:0000256" key="7">
    <source>
        <dbReference type="ARBA" id="ARBA00023242"/>
    </source>
</evidence>
<evidence type="ECO:0000313" key="11">
    <source>
        <dbReference type="Proteomes" id="UP000838412"/>
    </source>
</evidence>
<dbReference type="GO" id="GO:0005829">
    <property type="term" value="C:cytosol"/>
    <property type="evidence" value="ECO:0007669"/>
    <property type="project" value="UniProtKB-SubCell"/>
</dbReference>
<sequence>MPYLLISTQIRMECGPTIVGDVESDKDLMEYLGATLQQMLGNNFKEWRTPKSPRVVLDLLERRGWRVVGMTGIGQTCAWTLHKPLAQQKKQGNGHQEKAAATNGEAAPQKLSDMDLS</sequence>
<evidence type="ECO:0000256" key="1">
    <source>
        <dbReference type="ARBA" id="ARBA00004126"/>
    </source>
</evidence>
<name>A0A8J9ZQP8_BRALA</name>
<dbReference type="EMBL" id="OV696689">
    <property type="protein sequence ID" value="CAH1261782.1"/>
    <property type="molecule type" value="Genomic_DNA"/>
</dbReference>
<reference evidence="10" key="1">
    <citation type="submission" date="2022-01" db="EMBL/GenBank/DDBJ databases">
        <authorList>
            <person name="Braso-Vives M."/>
        </authorList>
    </citation>
    <scope>NUCLEOTIDE SEQUENCE</scope>
</reference>
<dbReference type="GO" id="GO:0009890">
    <property type="term" value="P:negative regulation of biosynthetic process"/>
    <property type="evidence" value="ECO:0007669"/>
    <property type="project" value="InterPro"/>
</dbReference>
<dbReference type="Pfam" id="PF06399">
    <property type="entry name" value="GFRP"/>
    <property type="match status" value="1"/>
</dbReference>
<feature type="region of interest" description="Disordered" evidence="9">
    <location>
        <begin position="87"/>
        <end position="117"/>
    </location>
</feature>
<evidence type="ECO:0000256" key="5">
    <source>
        <dbReference type="ARBA" id="ARBA00022490"/>
    </source>
</evidence>